<reference evidence="2" key="1">
    <citation type="journal article" date="2016" name="Ticks Tick Borne Dis.">
        <title>De novo assembly and annotation of the salivary gland transcriptome of Rhipicephalus appendiculatus male and female ticks during blood feeding.</title>
        <authorList>
            <person name="de Castro M.H."/>
            <person name="de Klerk D."/>
            <person name="Pienaar R."/>
            <person name="Latif A.A."/>
            <person name="Rees D.J."/>
            <person name="Mans B.J."/>
        </authorList>
    </citation>
    <scope>NUCLEOTIDE SEQUENCE</scope>
    <source>
        <tissue evidence="2">Salivary glands</tissue>
    </source>
</reference>
<organism evidence="2">
    <name type="scientific">Rhipicephalus appendiculatus</name>
    <name type="common">Brown ear tick</name>
    <dbReference type="NCBI Taxonomy" id="34631"/>
    <lineage>
        <taxon>Eukaryota</taxon>
        <taxon>Metazoa</taxon>
        <taxon>Ecdysozoa</taxon>
        <taxon>Arthropoda</taxon>
        <taxon>Chelicerata</taxon>
        <taxon>Arachnida</taxon>
        <taxon>Acari</taxon>
        <taxon>Parasitiformes</taxon>
        <taxon>Ixodida</taxon>
        <taxon>Ixodoidea</taxon>
        <taxon>Ixodidae</taxon>
        <taxon>Rhipicephalinae</taxon>
        <taxon>Rhipicephalus</taxon>
        <taxon>Rhipicephalus</taxon>
    </lineage>
</organism>
<keyword evidence="1" id="KW-0732">Signal</keyword>
<evidence type="ECO:0008006" key="3">
    <source>
        <dbReference type="Google" id="ProtNLM"/>
    </source>
</evidence>
<feature type="signal peptide" evidence="1">
    <location>
        <begin position="1"/>
        <end position="20"/>
    </location>
</feature>
<dbReference type="AlphaFoldDB" id="A0A131YC78"/>
<protein>
    <recommendedName>
        <fullName evidence="3">Secreted protein</fullName>
    </recommendedName>
</protein>
<proteinExistence type="predicted"/>
<accession>A0A131YC78</accession>
<evidence type="ECO:0000313" key="2">
    <source>
        <dbReference type="EMBL" id="JAP76050.1"/>
    </source>
</evidence>
<evidence type="ECO:0000256" key="1">
    <source>
        <dbReference type="SAM" id="SignalP"/>
    </source>
</evidence>
<name>A0A131YC78_RHIAP</name>
<dbReference type="EMBL" id="GEDV01012507">
    <property type="protein sequence ID" value="JAP76050.1"/>
    <property type="molecule type" value="Transcribed_RNA"/>
</dbReference>
<sequence length="84" mass="9285">MHPNHAALFLLSLLSPSAFLLMFPRLPCLLSSSLCIYFQLSSTVLRLSPRSSCLCEQIACCLTPMTCDELRSGAVKSFHTLDVH</sequence>
<feature type="chain" id="PRO_5007284646" description="Secreted protein" evidence="1">
    <location>
        <begin position="21"/>
        <end position="84"/>
    </location>
</feature>